<dbReference type="PROSITE" id="PS01124">
    <property type="entry name" value="HTH_ARAC_FAMILY_2"/>
    <property type="match status" value="1"/>
</dbReference>
<dbReference type="GO" id="GO:0003700">
    <property type="term" value="F:DNA-binding transcription factor activity"/>
    <property type="evidence" value="ECO:0007669"/>
    <property type="project" value="InterPro"/>
</dbReference>
<feature type="domain" description="HTH araC/xylS-type" evidence="4">
    <location>
        <begin position="191"/>
        <end position="289"/>
    </location>
</feature>
<organism evidence="5 6">
    <name type="scientific">Maribacter vaceletii</name>
    <dbReference type="NCBI Taxonomy" id="1206816"/>
    <lineage>
        <taxon>Bacteria</taxon>
        <taxon>Pseudomonadati</taxon>
        <taxon>Bacteroidota</taxon>
        <taxon>Flavobacteriia</taxon>
        <taxon>Flavobacteriales</taxon>
        <taxon>Flavobacteriaceae</taxon>
        <taxon>Maribacter</taxon>
    </lineage>
</organism>
<evidence type="ECO:0000256" key="2">
    <source>
        <dbReference type="ARBA" id="ARBA00023125"/>
    </source>
</evidence>
<dbReference type="PANTHER" id="PTHR43280">
    <property type="entry name" value="ARAC-FAMILY TRANSCRIPTIONAL REGULATOR"/>
    <property type="match status" value="1"/>
</dbReference>
<dbReference type="SUPFAM" id="SSF46689">
    <property type="entry name" value="Homeodomain-like"/>
    <property type="match status" value="1"/>
</dbReference>
<dbReference type="AlphaFoldDB" id="A0A495E9L7"/>
<keyword evidence="2 5" id="KW-0238">DNA-binding</keyword>
<dbReference type="Gene3D" id="2.60.120.10">
    <property type="entry name" value="Jelly Rolls"/>
    <property type="match status" value="1"/>
</dbReference>
<keyword evidence="1" id="KW-0805">Transcription regulation</keyword>
<evidence type="ECO:0000313" key="5">
    <source>
        <dbReference type="EMBL" id="RKR13289.1"/>
    </source>
</evidence>
<evidence type="ECO:0000313" key="6">
    <source>
        <dbReference type="Proteomes" id="UP000269412"/>
    </source>
</evidence>
<dbReference type="InterPro" id="IPR009057">
    <property type="entry name" value="Homeodomain-like_sf"/>
</dbReference>
<dbReference type="SMART" id="SM00342">
    <property type="entry name" value="HTH_ARAC"/>
    <property type="match status" value="1"/>
</dbReference>
<dbReference type="SUPFAM" id="SSF51215">
    <property type="entry name" value="Regulatory protein AraC"/>
    <property type="match status" value="1"/>
</dbReference>
<dbReference type="InterPro" id="IPR018060">
    <property type="entry name" value="HTH_AraC"/>
</dbReference>
<accession>A0A495E9L7</accession>
<name>A0A495E9L7_9FLAO</name>
<sequence length="290" mass="34408">MNTVPILNIKQFDQEETQLNFYSNILSRHLRKNEKIIHKAHKHDFYLCVLFMKGTGIHEIDFNTYSIKPGSVFFLKPGQVHSWLFKSPPEGFIFFHTQEFYNFYFSSKSLSQFPFYYSYKNPPNLHLKTTELEVLENRFKEINNESNTNYVYKNQKIASLINLTYIDLSRIYSTEIKPRKVISSTYLETLEALEILIEKFYRKEKSALFYANKLNITTKHLNRITKSSLNKTTTELISERVILEAKRLLIHSKNTLSIVSETLGYEDYAYFSRVFKLKTKSTPQEFKKQF</sequence>
<reference evidence="5 6" key="1">
    <citation type="submission" date="2018-10" db="EMBL/GenBank/DDBJ databases">
        <title>Genomic Encyclopedia of Archaeal and Bacterial Type Strains, Phase II (KMG-II): from individual species to whole genera.</title>
        <authorList>
            <person name="Goeker M."/>
        </authorList>
    </citation>
    <scope>NUCLEOTIDE SEQUENCE [LARGE SCALE GENOMIC DNA]</scope>
    <source>
        <strain evidence="5 6">DSM 25230</strain>
    </source>
</reference>
<evidence type="ECO:0000256" key="3">
    <source>
        <dbReference type="ARBA" id="ARBA00023163"/>
    </source>
</evidence>
<dbReference type="EMBL" id="RBIQ01000008">
    <property type="protein sequence ID" value="RKR13289.1"/>
    <property type="molecule type" value="Genomic_DNA"/>
</dbReference>
<dbReference type="Pfam" id="PF02311">
    <property type="entry name" value="AraC_binding"/>
    <property type="match status" value="1"/>
</dbReference>
<keyword evidence="3" id="KW-0804">Transcription</keyword>
<evidence type="ECO:0000256" key="1">
    <source>
        <dbReference type="ARBA" id="ARBA00023015"/>
    </source>
</evidence>
<dbReference type="PANTHER" id="PTHR43280:SF32">
    <property type="entry name" value="TRANSCRIPTIONAL REGULATORY PROTEIN"/>
    <property type="match status" value="1"/>
</dbReference>
<protein>
    <submittedName>
        <fullName evidence="5">AraC-like DNA-binding protein</fullName>
    </submittedName>
</protein>
<dbReference type="InterPro" id="IPR037923">
    <property type="entry name" value="HTH-like"/>
</dbReference>
<dbReference type="Gene3D" id="1.10.10.60">
    <property type="entry name" value="Homeodomain-like"/>
    <property type="match status" value="1"/>
</dbReference>
<gene>
    <name evidence="5" type="ORF">CLV91_2006</name>
</gene>
<proteinExistence type="predicted"/>
<dbReference type="OrthoDB" id="1096411at2"/>
<dbReference type="Proteomes" id="UP000269412">
    <property type="component" value="Unassembled WGS sequence"/>
</dbReference>
<keyword evidence="6" id="KW-1185">Reference proteome</keyword>
<dbReference type="InterPro" id="IPR003313">
    <property type="entry name" value="AraC-bd"/>
</dbReference>
<dbReference type="GO" id="GO:0043565">
    <property type="term" value="F:sequence-specific DNA binding"/>
    <property type="evidence" value="ECO:0007669"/>
    <property type="project" value="InterPro"/>
</dbReference>
<dbReference type="RefSeq" id="WP_121067169.1">
    <property type="nucleotide sequence ID" value="NZ_RBIQ01000008.1"/>
</dbReference>
<evidence type="ECO:0000259" key="4">
    <source>
        <dbReference type="PROSITE" id="PS01124"/>
    </source>
</evidence>
<comment type="caution">
    <text evidence="5">The sequence shown here is derived from an EMBL/GenBank/DDBJ whole genome shotgun (WGS) entry which is preliminary data.</text>
</comment>
<dbReference type="InterPro" id="IPR014710">
    <property type="entry name" value="RmlC-like_jellyroll"/>
</dbReference>
<dbReference type="Pfam" id="PF12833">
    <property type="entry name" value="HTH_18"/>
    <property type="match status" value="1"/>
</dbReference>